<dbReference type="SUPFAM" id="SSF46955">
    <property type="entry name" value="Putative DNA-binding domain"/>
    <property type="match status" value="1"/>
</dbReference>
<sequence>MDTMRISQLATRTGVPATTLRYYESAGLLPAGRTPGGYRVYGREAVDRLAFIRAAKHLGLPLEEIAELLTVWEAADCRAVKADLRPRVEARLAAAERRVAELAAFADAARDALARLDALPDRAGRCDPRCGFLARPGGAEAASPEESPAGAVASSSAATGAPHAGPADTGATADRPPFACALGGGAEAAARAADWRALLDGAARAPLPDGVRLTVPAARAGALAALAAAERRCCPFFDFRLSFEEAGVCLEVRAPAEAAELLDGLFGPAESRPAP</sequence>
<dbReference type="GO" id="GO:0003677">
    <property type="term" value="F:DNA binding"/>
    <property type="evidence" value="ECO:0007669"/>
    <property type="project" value="UniProtKB-KW"/>
</dbReference>
<dbReference type="RefSeq" id="WP_097230216.1">
    <property type="nucleotide sequence ID" value="NZ_OCNE01000003.1"/>
</dbReference>
<organism evidence="4 5">
    <name type="scientific">Streptomyces zhaozhouensis</name>
    <dbReference type="NCBI Taxonomy" id="1300267"/>
    <lineage>
        <taxon>Bacteria</taxon>
        <taxon>Bacillati</taxon>
        <taxon>Actinomycetota</taxon>
        <taxon>Actinomycetes</taxon>
        <taxon>Kitasatosporales</taxon>
        <taxon>Streptomycetaceae</taxon>
        <taxon>Streptomyces</taxon>
    </lineage>
</organism>
<evidence type="ECO:0000259" key="3">
    <source>
        <dbReference type="PROSITE" id="PS50937"/>
    </source>
</evidence>
<dbReference type="InterPro" id="IPR047057">
    <property type="entry name" value="MerR_fam"/>
</dbReference>
<evidence type="ECO:0000313" key="4">
    <source>
        <dbReference type="EMBL" id="SOD61733.1"/>
    </source>
</evidence>
<dbReference type="GO" id="GO:0003700">
    <property type="term" value="F:DNA-binding transcription factor activity"/>
    <property type="evidence" value="ECO:0007669"/>
    <property type="project" value="InterPro"/>
</dbReference>
<dbReference type="EMBL" id="OCNE01000003">
    <property type="protein sequence ID" value="SOD61733.1"/>
    <property type="molecule type" value="Genomic_DNA"/>
</dbReference>
<feature type="region of interest" description="Disordered" evidence="2">
    <location>
        <begin position="137"/>
        <end position="172"/>
    </location>
</feature>
<keyword evidence="5" id="KW-1185">Reference proteome</keyword>
<evidence type="ECO:0000313" key="5">
    <source>
        <dbReference type="Proteomes" id="UP000219072"/>
    </source>
</evidence>
<dbReference type="OrthoDB" id="9802039at2"/>
<protein>
    <submittedName>
        <fullName evidence="4">DNA-binding transcriptional regulator, MerR family</fullName>
    </submittedName>
</protein>
<dbReference type="PRINTS" id="PR00040">
    <property type="entry name" value="HTHMERR"/>
</dbReference>
<feature type="domain" description="HTH merR-type" evidence="3">
    <location>
        <begin position="3"/>
        <end position="71"/>
    </location>
</feature>
<keyword evidence="1 4" id="KW-0238">DNA-binding</keyword>
<dbReference type="PANTHER" id="PTHR30204:SF92">
    <property type="entry name" value="HTH-TYPE TRANSCRIPTIONAL REGULATOR ZNTR"/>
    <property type="match status" value="1"/>
</dbReference>
<dbReference type="Gene3D" id="1.10.1660.10">
    <property type="match status" value="1"/>
</dbReference>
<dbReference type="SMART" id="SM00422">
    <property type="entry name" value="HTH_MERR"/>
    <property type="match status" value="1"/>
</dbReference>
<dbReference type="InterPro" id="IPR009061">
    <property type="entry name" value="DNA-bd_dom_put_sf"/>
</dbReference>
<gene>
    <name evidence="4" type="ORF">SAMN06297387_103341</name>
</gene>
<accession>A0A286DT00</accession>
<feature type="compositionally biased region" description="Low complexity" evidence="2">
    <location>
        <begin position="137"/>
        <end position="162"/>
    </location>
</feature>
<reference evidence="4 5" key="1">
    <citation type="submission" date="2017-09" db="EMBL/GenBank/DDBJ databases">
        <authorList>
            <person name="Ehlers B."/>
            <person name="Leendertz F.H."/>
        </authorList>
    </citation>
    <scope>NUCLEOTIDE SEQUENCE [LARGE SCALE GENOMIC DNA]</scope>
    <source>
        <strain evidence="4 5">CGMCC 4.7095</strain>
    </source>
</reference>
<proteinExistence type="predicted"/>
<dbReference type="PANTHER" id="PTHR30204">
    <property type="entry name" value="REDOX-CYCLING DRUG-SENSING TRANSCRIPTIONAL ACTIVATOR SOXR"/>
    <property type="match status" value="1"/>
</dbReference>
<dbReference type="InterPro" id="IPR000551">
    <property type="entry name" value="MerR-type_HTH_dom"/>
</dbReference>
<dbReference type="Proteomes" id="UP000219072">
    <property type="component" value="Unassembled WGS sequence"/>
</dbReference>
<evidence type="ECO:0000256" key="2">
    <source>
        <dbReference type="SAM" id="MobiDB-lite"/>
    </source>
</evidence>
<dbReference type="AlphaFoldDB" id="A0A286DT00"/>
<dbReference type="Pfam" id="PF13411">
    <property type="entry name" value="MerR_1"/>
    <property type="match status" value="1"/>
</dbReference>
<dbReference type="PROSITE" id="PS50937">
    <property type="entry name" value="HTH_MERR_2"/>
    <property type="match status" value="1"/>
</dbReference>
<evidence type="ECO:0000256" key="1">
    <source>
        <dbReference type="ARBA" id="ARBA00023125"/>
    </source>
</evidence>
<name>A0A286DT00_9ACTN</name>